<keyword evidence="7 8" id="KW-0472">Membrane</keyword>
<evidence type="ECO:0000256" key="6">
    <source>
        <dbReference type="ARBA" id="ARBA00022989"/>
    </source>
</evidence>
<dbReference type="PANTHER" id="PTHR34979:SF1">
    <property type="entry name" value="INNER MEMBRANE PROTEIN YGAZ"/>
    <property type="match status" value="1"/>
</dbReference>
<evidence type="ECO:0000256" key="1">
    <source>
        <dbReference type="ARBA" id="ARBA00004651"/>
    </source>
</evidence>
<feature type="transmembrane region" description="Helical" evidence="8">
    <location>
        <begin position="54"/>
        <end position="79"/>
    </location>
</feature>
<keyword evidence="5 8" id="KW-0812">Transmembrane</keyword>
<sequence length="233" mass="24547">MAFSDPALRPALRASLPVLFGYVPLGMAFGVLFVELGYPWPFATLMSVLVFAGAAQFLAVGLLGGGAGLLEIGITTLALNARHAFFGLSLAARFPRRGLARLYLIFALTDETYSLLSGVEPPAAVDATRFRAWIAACNQLWWVLGSTLGALLGTGFALDTAGLDFALTALFVVLAIEQYRAIRDLRPFAVAVAAAALAIGVVGTEHLLLAGLAIATTLILLDPRRKAWVSSAT</sequence>
<comment type="subcellular location">
    <subcellularLocation>
        <location evidence="1">Cell membrane</location>
        <topology evidence="1">Multi-pass membrane protein</topology>
    </subcellularLocation>
</comment>
<name>A0A2U2N037_9GAMM</name>
<keyword evidence="6 8" id="KW-1133">Transmembrane helix</keyword>
<feature type="transmembrane region" description="Helical" evidence="8">
    <location>
        <begin position="139"/>
        <end position="158"/>
    </location>
</feature>
<dbReference type="InterPro" id="IPR011606">
    <property type="entry name" value="Brnchd-chn_aa_trnsp_permease"/>
</dbReference>
<evidence type="ECO:0000256" key="4">
    <source>
        <dbReference type="ARBA" id="ARBA00022475"/>
    </source>
</evidence>
<evidence type="ECO:0000256" key="2">
    <source>
        <dbReference type="ARBA" id="ARBA00010735"/>
    </source>
</evidence>
<protein>
    <submittedName>
        <fullName evidence="9">Branched-chain amino acid transporter AzlC</fullName>
    </submittedName>
</protein>
<keyword evidence="4" id="KW-1003">Cell membrane</keyword>
<accession>A0A2U2N037</accession>
<evidence type="ECO:0000313" key="9">
    <source>
        <dbReference type="EMBL" id="PWG62417.1"/>
    </source>
</evidence>
<feature type="transmembrane region" description="Helical" evidence="8">
    <location>
        <begin position="12"/>
        <end position="34"/>
    </location>
</feature>
<dbReference type="OrthoDB" id="3181706at2"/>
<evidence type="ECO:0000256" key="5">
    <source>
        <dbReference type="ARBA" id="ARBA00022692"/>
    </source>
</evidence>
<dbReference type="GO" id="GO:1903785">
    <property type="term" value="P:L-valine transmembrane transport"/>
    <property type="evidence" value="ECO:0007669"/>
    <property type="project" value="TreeGrafter"/>
</dbReference>
<organism evidence="9 10">
    <name type="scientific">Sediminicurvatus halobius</name>
    <dbReference type="NCBI Taxonomy" id="2182432"/>
    <lineage>
        <taxon>Bacteria</taxon>
        <taxon>Pseudomonadati</taxon>
        <taxon>Pseudomonadota</taxon>
        <taxon>Gammaproteobacteria</taxon>
        <taxon>Chromatiales</taxon>
        <taxon>Ectothiorhodospiraceae</taxon>
        <taxon>Sediminicurvatus</taxon>
    </lineage>
</organism>
<dbReference type="AlphaFoldDB" id="A0A2U2N037"/>
<evidence type="ECO:0000256" key="7">
    <source>
        <dbReference type="ARBA" id="ARBA00023136"/>
    </source>
</evidence>
<evidence type="ECO:0000313" key="10">
    <source>
        <dbReference type="Proteomes" id="UP000245474"/>
    </source>
</evidence>
<comment type="similarity">
    <text evidence="2">Belongs to the AzlC family.</text>
</comment>
<dbReference type="EMBL" id="QFFI01000019">
    <property type="protein sequence ID" value="PWG62417.1"/>
    <property type="molecule type" value="Genomic_DNA"/>
</dbReference>
<gene>
    <name evidence="9" type="ORF">DEM34_12400</name>
</gene>
<evidence type="ECO:0000256" key="8">
    <source>
        <dbReference type="SAM" id="Phobius"/>
    </source>
</evidence>
<reference evidence="9 10" key="1">
    <citation type="submission" date="2018-05" db="EMBL/GenBank/DDBJ databases">
        <title>Spiribacter halobius sp. nov., a moderately halophilic bacterium isolated from marine solar saltern.</title>
        <authorList>
            <person name="Zheng W.-S."/>
            <person name="Lu D.-C."/>
            <person name="Du Z.-J."/>
        </authorList>
    </citation>
    <scope>NUCLEOTIDE SEQUENCE [LARGE SCALE GENOMIC DNA]</scope>
    <source>
        <strain evidence="9 10">E85</strain>
    </source>
</reference>
<dbReference type="Pfam" id="PF03591">
    <property type="entry name" value="AzlC"/>
    <property type="match status" value="1"/>
</dbReference>
<dbReference type="GO" id="GO:0005886">
    <property type="term" value="C:plasma membrane"/>
    <property type="evidence" value="ECO:0007669"/>
    <property type="project" value="UniProtKB-SubCell"/>
</dbReference>
<dbReference type="RefSeq" id="WP_109679133.1">
    <property type="nucleotide sequence ID" value="NZ_CP086615.1"/>
</dbReference>
<keyword evidence="3" id="KW-0813">Transport</keyword>
<dbReference type="Proteomes" id="UP000245474">
    <property type="component" value="Unassembled WGS sequence"/>
</dbReference>
<dbReference type="PANTHER" id="PTHR34979">
    <property type="entry name" value="INNER MEMBRANE PROTEIN YGAZ"/>
    <property type="match status" value="1"/>
</dbReference>
<keyword evidence="10" id="KW-1185">Reference proteome</keyword>
<comment type="caution">
    <text evidence="9">The sequence shown here is derived from an EMBL/GenBank/DDBJ whole genome shotgun (WGS) entry which is preliminary data.</text>
</comment>
<evidence type="ECO:0000256" key="3">
    <source>
        <dbReference type="ARBA" id="ARBA00022448"/>
    </source>
</evidence>
<proteinExistence type="inferred from homology"/>
<feature type="transmembrane region" description="Helical" evidence="8">
    <location>
        <begin position="188"/>
        <end position="221"/>
    </location>
</feature>